<protein>
    <recommendedName>
        <fullName evidence="2">DUF192 domain-containing protein</fullName>
    </recommendedName>
</protein>
<accession>A0A6J4V429</accession>
<dbReference type="EMBL" id="CADCWJ010000417">
    <property type="protein sequence ID" value="CAA9564796.1"/>
    <property type="molecule type" value="Genomic_DNA"/>
</dbReference>
<proteinExistence type="predicted"/>
<dbReference type="InterPro" id="IPR038695">
    <property type="entry name" value="Saro_0823-like_sf"/>
</dbReference>
<reference evidence="1" key="1">
    <citation type="submission" date="2020-02" db="EMBL/GenBank/DDBJ databases">
        <authorList>
            <person name="Meier V. D."/>
        </authorList>
    </citation>
    <scope>NUCLEOTIDE SEQUENCE</scope>
    <source>
        <strain evidence="1">AVDCRST_MAG87</strain>
    </source>
</reference>
<dbReference type="AlphaFoldDB" id="A0A6J4V429"/>
<organism evidence="1">
    <name type="scientific">uncultured Thermomicrobiales bacterium</name>
    <dbReference type="NCBI Taxonomy" id="1645740"/>
    <lineage>
        <taxon>Bacteria</taxon>
        <taxon>Pseudomonadati</taxon>
        <taxon>Thermomicrobiota</taxon>
        <taxon>Thermomicrobia</taxon>
        <taxon>Thermomicrobiales</taxon>
        <taxon>environmental samples</taxon>
    </lineage>
</organism>
<evidence type="ECO:0000313" key="1">
    <source>
        <dbReference type="EMBL" id="CAA9564796.1"/>
    </source>
</evidence>
<name>A0A6J4V429_9BACT</name>
<dbReference type="Gene3D" id="2.60.120.1140">
    <property type="entry name" value="Protein of unknown function DUF192"/>
    <property type="match status" value="1"/>
</dbReference>
<gene>
    <name evidence="1" type="ORF">AVDCRST_MAG87-1861</name>
</gene>
<dbReference type="PANTHER" id="PTHR37953:SF1">
    <property type="entry name" value="UPF0127 PROTEIN MJ1496"/>
    <property type="match status" value="1"/>
</dbReference>
<sequence length="179" mass="19185">MDRRDEVTRTHRTITTLVAAVVVATLMTVPWAPAASAAPPWRQEFPERDRPVTVTIGGKTLAVEVADEGPEQSLGLGQRDGLMPGTGMLFQFPDSRERSFWMFGMRFCLDIIWIDGDQIIGAAESVCPSPAGTPTRDLPSFASPGPADRVLEVPAGFMAAHGVVAGDRITVGPARDAAR</sequence>
<dbReference type="Pfam" id="PF02643">
    <property type="entry name" value="DUF192"/>
    <property type="match status" value="1"/>
</dbReference>
<dbReference type="InterPro" id="IPR003795">
    <property type="entry name" value="DUF192"/>
</dbReference>
<dbReference type="PANTHER" id="PTHR37953">
    <property type="entry name" value="UPF0127 PROTEIN MJ1496"/>
    <property type="match status" value="1"/>
</dbReference>
<evidence type="ECO:0008006" key="2">
    <source>
        <dbReference type="Google" id="ProtNLM"/>
    </source>
</evidence>